<accession>A0A9X3A095</accession>
<gene>
    <name evidence="1" type="ORF">GGQ01_003156</name>
</gene>
<dbReference type="Gene3D" id="6.10.180.30">
    <property type="match status" value="1"/>
</dbReference>
<comment type="caution">
    <text evidence="1">The sequence shown here is derived from an EMBL/GenBank/DDBJ whole genome shotgun (WGS) entry which is preliminary data.</text>
</comment>
<name>A0A9X3A095_9BACT</name>
<protein>
    <submittedName>
        <fullName evidence="1">Uncharacterized protein</fullName>
    </submittedName>
</protein>
<evidence type="ECO:0000313" key="1">
    <source>
        <dbReference type="EMBL" id="MCS4038066.1"/>
    </source>
</evidence>
<sequence length="94" mass="11027">MSDKPKIDFGSEAESNDAGFEEEYLQEHTERSRVKFNTRLRADLYEKLRATAFWLNDSTITDLVEEAVRKHIQQLEQDRGESFEILPPHRVDDS</sequence>
<proteinExistence type="predicted"/>
<evidence type="ECO:0000313" key="2">
    <source>
        <dbReference type="Proteomes" id="UP001155040"/>
    </source>
</evidence>
<reference evidence="1" key="1">
    <citation type="submission" date="2022-08" db="EMBL/GenBank/DDBJ databases">
        <title>Genomic Encyclopedia of Type Strains, Phase V (KMG-V): Genome sequencing to study the core and pangenomes of soil and plant-associated prokaryotes.</title>
        <authorList>
            <person name="Whitman W."/>
        </authorList>
    </citation>
    <scope>NUCLEOTIDE SEQUENCE</scope>
    <source>
        <strain evidence="1">SP3012</strain>
    </source>
</reference>
<dbReference type="AlphaFoldDB" id="A0A9X3A095"/>
<dbReference type="RefSeq" id="WP_259091305.1">
    <property type="nucleotide sequence ID" value="NZ_JANTZY010000031.1"/>
</dbReference>
<dbReference type="EMBL" id="JANUBF010000036">
    <property type="protein sequence ID" value="MCS4038066.1"/>
    <property type="molecule type" value="Genomic_DNA"/>
</dbReference>
<organism evidence="1 2">
    <name type="scientific">Salinibacter ruber</name>
    <dbReference type="NCBI Taxonomy" id="146919"/>
    <lineage>
        <taxon>Bacteria</taxon>
        <taxon>Pseudomonadati</taxon>
        <taxon>Rhodothermota</taxon>
        <taxon>Rhodothermia</taxon>
        <taxon>Rhodothermales</taxon>
        <taxon>Salinibacteraceae</taxon>
        <taxon>Salinibacter</taxon>
    </lineage>
</organism>
<dbReference type="Proteomes" id="UP001155040">
    <property type="component" value="Unassembled WGS sequence"/>
</dbReference>